<reference evidence="2" key="1">
    <citation type="submission" date="2016-03" db="EMBL/GenBank/DDBJ databases">
        <authorList>
            <person name="Ploux O."/>
        </authorList>
    </citation>
    <scope>NUCLEOTIDE SEQUENCE</scope>
    <source>
        <strain evidence="2">UC10</strain>
    </source>
</reference>
<evidence type="ECO:0000256" key="1">
    <source>
        <dbReference type="SAM" id="Phobius"/>
    </source>
</evidence>
<feature type="transmembrane region" description="Helical" evidence="1">
    <location>
        <begin position="116"/>
        <end position="140"/>
    </location>
</feature>
<sequence>MSITAPSLTGSLFPQLPDRSRSRFRVALIVLVAALAGFALLRWQAAMIATAVCGLPVLFVIYLRQTGIRRTVGLRGVVVSAVLGLGLGVGWALIAGPIVARAYDAALGAQTNLAQFLLFGAAVPISEALLMLVPAVVVRLMDRTPRNALDGFTIGALGATVFTGAATTTLLVPQLAMGVTAPDRSVGSLLVEALVEGIAWPLVGLATGGIVGIALWFTKPPNAPRRYRGIGPAALLTVLIMVTAMGVVDVVPLSSAWYGGLHLLIAFAAMGVVQAAIAAALRHQACDRAGDGGQLERAASYTGVLGSMAAGLAVAVAAGVVVSAQITPAPQPYVCPPDCGRPPLGIPVETNPRFSGDDGAFSVAYPGDGSAYEVTFDPPGVKGVELNYVGGDTGTLTLFGEPADSRTAKQIVQQLVESRYPGAAVDYEIPNASVGYQPGYGVVADVFPTGSSATYTRLRVMVLAAVKHDYALIAAAVGPYHQFSPDYGTGQPSGANLELAMDMGKYVNSFTWYGDRYARP</sequence>
<dbReference type="EMBL" id="FLQS01000077">
    <property type="protein sequence ID" value="SBS79407.1"/>
    <property type="molecule type" value="Genomic_DNA"/>
</dbReference>
<keyword evidence="1" id="KW-0812">Transmembrane</keyword>
<protein>
    <recommendedName>
        <fullName evidence="3">Zinc ribbon domain-containing protein</fullName>
    </recommendedName>
</protein>
<keyword evidence="1" id="KW-1133">Transmembrane helix</keyword>
<feature type="transmembrane region" description="Helical" evidence="1">
    <location>
        <begin position="47"/>
        <end position="64"/>
    </location>
</feature>
<feature type="transmembrane region" description="Helical" evidence="1">
    <location>
        <begin position="197"/>
        <end position="217"/>
    </location>
</feature>
<feature type="transmembrane region" description="Helical" evidence="1">
    <location>
        <begin position="301"/>
        <end position="322"/>
    </location>
</feature>
<feature type="transmembrane region" description="Helical" evidence="1">
    <location>
        <begin position="76"/>
        <end position="96"/>
    </location>
</feature>
<feature type="transmembrane region" description="Helical" evidence="1">
    <location>
        <begin position="229"/>
        <end position="248"/>
    </location>
</feature>
<evidence type="ECO:0000313" key="2">
    <source>
        <dbReference type="EMBL" id="SBS79407.1"/>
    </source>
</evidence>
<evidence type="ECO:0008006" key="3">
    <source>
        <dbReference type="Google" id="ProtNLM"/>
    </source>
</evidence>
<gene>
    <name evidence="2" type="ORF">MHPYR_790006</name>
</gene>
<organism evidence="2">
    <name type="scientific">uncultured Mycobacterium sp</name>
    <dbReference type="NCBI Taxonomy" id="171292"/>
    <lineage>
        <taxon>Bacteria</taxon>
        <taxon>Bacillati</taxon>
        <taxon>Actinomycetota</taxon>
        <taxon>Actinomycetes</taxon>
        <taxon>Mycobacteriales</taxon>
        <taxon>Mycobacteriaceae</taxon>
        <taxon>Mycobacterium</taxon>
        <taxon>environmental samples</taxon>
    </lineage>
</organism>
<accession>A0A1Y5PKZ2</accession>
<dbReference type="AlphaFoldDB" id="A0A1Y5PKZ2"/>
<feature type="transmembrane region" description="Helical" evidence="1">
    <location>
        <begin position="24"/>
        <end position="41"/>
    </location>
</feature>
<name>A0A1Y5PKZ2_9MYCO</name>
<feature type="transmembrane region" description="Helical" evidence="1">
    <location>
        <begin position="152"/>
        <end position="177"/>
    </location>
</feature>
<feature type="transmembrane region" description="Helical" evidence="1">
    <location>
        <begin position="260"/>
        <end position="281"/>
    </location>
</feature>
<proteinExistence type="predicted"/>
<keyword evidence="1" id="KW-0472">Membrane</keyword>